<sequence>MEKRKTCPSCGASNPADAAYCEQCGIRMEPEAATAQTEPTEPAAQAVPNPAAADGSARPTDAPQEPASAGTGESASQAAAADEQPQPNAAPNGQQPPYQPGYGYGAPQPNAAPDSQQPPYQPGYGYGAPQPNGQHPPYQPGFGYGTPGAQPPYGYGGFPRPSRPQFPFGQIDRIFGHFDGRFVPGSLTPVRSRSVAAILCLLLGPFGLHKFYTGQWGWGVVYLFLLITLGWTGWIWGIAYAVSLTEAILLFTMSNDDFQNKYHVRAS</sequence>
<dbReference type="Pfam" id="PF05154">
    <property type="entry name" value="TM2"/>
    <property type="match status" value="1"/>
</dbReference>
<evidence type="ECO:0000259" key="8">
    <source>
        <dbReference type="Pfam" id="PF13240"/>
    </source>
</evidence>
<feature type="domain" description="Zinc-ribbon" evidence="8">
    <location>
        <begin position="7"/>
        <end position="25"/>
    </location>
</feature>
<keyword evidence="4 6" id="KW-0472">Membrane</keyword>
<evidence type="ECO:0000256" key="2">
    <source>
        <dbReference type="ARBA" id="ARBA00022692"/>
    </source>
</evidence>
<comment type="subcellular location">
    <subcellularLocation>
        <location evidence="1">Membrane</location>
        <topology evidence="1">Multi-pass membrane protein</topology>
    </subcellularLocation>
</comment>
<feature type="compositionally biased region" description="Low complexity" evidence="5">
    <location>
        <begin position="67"/>
        <end position="96"/>
    </location>
</feature>
<dbReference type="Proteomes" id="UP001300604">
    <property type="component" value="Chromosome"/>
</dbReference>
<evidence type="ECO:0000256" key="6">
    <source>
        <dbReference type="SAM" id="Phobius"/>
    </source>
</evidence>
<evidence type="ECO:0000256" key="5">
    <source>
        <dbReference type="SAM" id="MobiDB-lite"/>
    </source>
</evidence>
<keyword evidence="3 6" id="KW-1133">Transmembrane helix</keyword>
<feature type="transmembrane region" description="Helical" evidence="6">
    <location>
        <begin position="218"/>
        <end position="251"/>
    </location>
</feature>
<gene>
    <name evidence="9" type="ORF">PXC00_13580</name>
</gene>
<feature type="compositionally biased region" description="Low complexity" evidence="5">
    <location>
        <begin position="31"/>
        <end position="53"/>
    </location>
</feature>
<reference evidence="9" key="2">
    <citation type="submission" date="2024-06" db="EMBL/GenBank/DDBJ databases">
        <title>Caproicibacterium argilliputei sp. nov, a novel caproic acid producing anaerobic bacterium isolated from pit mud.</title>
        <authorList>
            <person name="Xia S."/>
        </authorList>
    </citation>
    <scope>NUCLEOTIDE SEQUENCE</scope>
    <source>
        <strain evidence="9">ZCY20-5</strain>
    </source>
</reference>
<dbReference type="GO" id="GO:0016020">
    <property type="term" value="C:membrane"/>
    <property type="evidence" value="ECO:0007669"/>
    <property type="project" value="UniProtKB-SubCell"/>
</dbReference>
<dbReference type="InterPro" id="IPR026870">
    <property type="entry name" value="Zinc_ribbon_dom"/>
</dbReference>
<feature type="region of interest" description="Disordered" evidence="5">
    <location>
        <begin position="31"/>
        <end position="159"/>
    </location>
</feature>
<dbReference type="EMBL" id="CP135996">
    <property type="protein sequence ID" value="WOC32200.1"/>
    <property type="molecule type" value="Genomic_DNA"/>
</dbReference>
<feature type="domain" description="TM2" evidence="7">
    <location>
        <begin position="191"/>
        <end position="236"/>
    </location>
</feature>
<keyword evidence="10" id="KW-1185">Reference proteome</keyword>
<reference evidence="9" key="1">
    <citation type="submission" date="2023-09" db="EMBL/GenBank/DDBJ databases">
        <authorList>
            <person name="Zeng C."/>
        </authorList>
    </citation>
    <scope>NUCLEOTIDE SEQUENCE</scope>
    <source>
        <strain evidence="9">ZCY20-5</strain>
    </source>
</reference>
<protein>
    <submittedName>
        <fullName evidence="9">NINE protein</fullName>
    </submittedName>
</protein>
<proteinExistence type="predicted"/>
<evidence type="ECO:0000313" key="9">
    <source>
        <dbReference type="EMBL" id="WOC32200.1"/>
    </source>
</evidence>
<dbReference type="Pfam" id="PF13240">
    <property type="entry name" value="Zn_Ribbon_1"/>
    <property type="match status" value="1"/>
</dbReference>
<accession>A0AA97DAS6</accession>
<dbReference type="InterPro" id="IPR007829">
    <property type="entry name" value="TM2"/>
</dbReference>
<organism evidence="9 10">
    <name type="scientific">Caproicibacterium argilliputei</name>
    <dbReference type="NCBI Taxonomy" id="3030016"/>
    <lineage>
        <taxon>Bacteria</taxon>
        <taxon>Bacillati</taxon>
        <taxon>Bacillota</taxon>
        <taxon>Clostridia</taxon>
        <taxon>Eubacteriales</taxon>
        <taxon>Oscillospiraceae</taxon>
        <taxon>Caproicibacterium</taxon>
    </lineage>
</organism>
<dbReference type="KEGG" id="carl:PXC00_13580"/>
<keyword evidence="2 6" id="KW-0812">Transmembrane</keyword>
<evidence type="ECO:0000313" key="10">
    <source>
        <dbReference type="Proteomes" id="UP001300604"/>
    </source>
</evidence>
<evidence type="ECO:0000256" key="1">
    <source>
        <dbReference type="ARBA" id="ARBA00004141"/>
    </source>
</evidence>
<name>A0AA97DAS6_9FIRM</name>
<evidence type="ECO:0000259" key="7">
    <source>
        <dbReference type="Pfam" id="PF05154"/>
    </source>
</evidence>
<evidence type="ECO:0000256" key="4">
    <source>
        <dbReference type="ARBA" id="ARBA00023136"/>
    </source>
</evidence>
<dbReference type="AlphaFoldDB" id="A0AA97DAS6"/>
<dbReference type="RefSeq" id="WP_275844259.1">
    <property type="nucleotide sequence ID" value="NZ_CP135996.1"/>
</dbReference>
<evidence type="ECO:0000256" key="3">
    <source>
        <dbReference type="ARBA" id="ARBA00022989"/>
    </source>
</evidence>